<gene>
    <name evidence="4" type="ORF">ACED57_19570</name>
</gene>
<evidence type="ECO:0000313" key="4">
    <source>
        <dbReference type="EMBL" id="MEZ8055324.1"/>
    </source>
</evidence>
<dbReference type="InterPro" id="IPR013126">
    <property type="entry name" value="Hsp_70_fam"/>
</dbReference>
<dbReference type="PANTHER" id="PTHR19375">
    <property type="entry name" value="HEAT SHOCK PROTEIN 70KDA"/>
    <property type="match status" value="1"/>
</dbReference>
<comment type="caution">
    <text evidence="4">The sequence shown here is derived from an EMBL/GenBank/DDBJ whole genome shotgun (WGS) entry which is preliminary data.</text>
</comment>
<dbReference type="Gene3D" id="3.90.640.10">
    <property type="entry name" value="Actin, Chain A, domain 4"/>
    <property type="match status" value="1"/>
</dbReference>
<organism evidence="4 5">
    <name type="scientific">Vibrio atlanticus</name>
    <dbReference type="NCBI Taxonomy" id="693153"/>
    <lineage>
        <taxon>Bacteria</taxon>
        <taxon>Pseudomonadati</taxon>
        <taxon>Pseudomonadota</taxon>
        <taxon>Gammaproteobacteria</taxon>
        <taxon>Vibrionales</taxon>
        <taxon>Vibrionaceae</taxon>
        <taxon>Vibrio</taxon>
    </lineage>
</organism>
<protein>
    <submittedName>
        <fullName evidence="4">Hsp70 family protein</fullName>
    </submittedName>
</protein>
<evidence type="ECO:0000313" key="5">
    <source>
        <dbReference type="Proteomes" id="UP001569175"/>
    </source>
</evidence>
<accession>A0ABV4KVQ3</accession>
<dbReference type="PRINTS" id="PR00301">
    <property type="entry name" value="HEATSHOCK70"/>
</dbReference>
<dbReference type="CDD" id="cd24029">
    <property type="entry name" value="ASKHA_NBD_HSP70_DnaK_HscA_HscC"/>
    <property type="match status" value="1"/>
</dbReference>
<keyword evidence="2" id="KW-0547">Nucleotide-binding</keyword>
<keyword evidence="5" id="KW-1185">Reference proteome</keyword>
<dbReference type="InterPro" id="IPR018181">
    <property type="entry name" value="Heat_shock_70_CS"/>
</dbReference>
<reference evidence="4 5" key="1">
    <citation type="submission" date="2024-06" db="EMBL/GenBank/DDBJ databases">
        <authorList>
            <person name="Steensen K."/>
            <person name="Seneca J."/>
            <person name="Bartlau N."/>
            <person name="Yu A.X."/>
            <person name="Polz M.F."/>
        </authorList>
    </citation>
    <scope>NUCLEOTIDE SEQUENCE [LARGE SCALE GENOMIC DNA]</scope>
    <source>
        <strain evidence="4 5">1F9</strain>
    </source>
</reference>
<keyword evidence="3" id="KW-0067">ATP-binding</keyword>
<dbReference type="PROSITE" id="PS00297">
    <property type="entry name" value="HSP70_1"/>
    <property type="match status" value="1"/>
</dbReference>
<sequence>MKNFVGIDLGTTNSAIASFDGQKTKIWKSPEQNDITPSAIYLDRRGNKLVGQRAYEQAARSPSNSAVLFKRLMGTSTPIEFKAVHEVKTPEQCSAEVLKTLYGYLNEELRLDPETGVVITVPAAFNQMQKDATVDAANLAGINNVALMQEPVAAVMSVMKEGALDGTFLVYDLGGGTLDIAIAESHRGKVNLLSHGGIAMCGGRDFDRLLMDKIVKPWLRNNFNLPDNFLVEPKYSTMVRMANYAAERAKIELSSKEAAVISLSETEIREFDLDGEEIYLDIEISRDEFDHLINNLVLESVEAAREALSKAHLTPDYIERVVFVGGPTNYKPLRDKVCFELGIKGSTEVNSMTAVAEGASIFAESIDWTTQNRERKSSRGVIESKGALSLVFKFQARTPNKASKIAIKFDDYTEGYEYQVDSISTGWTSGRVALEAMSTITVPLGIMGENLFKVFVFDPLGTTVAIKDSQISITKTSATVEAIPASHSISIEALSSLGGKSSLSYLVKSGDSLPVKGTKMFKAAETLRAGTDNSINIKLWEGDIEDPVTDNRPVGVLKVSGHDFEVGVVPAGADIECIYEIFDSGAINLEVSIPCIGGVFNAGKNFYSRQENQINHADSKAIISMEADSLKERVSEIRDILDNDEINRVFENVTLAEDKNQRAVTPEESQEAMEKLLEAKRQLSKVRSQNLSTIRALEFDKMKNTYSEYIEQYAEESDHAVVIKLMNTAQNAIASKSHDFEVAMDELRSKNFEILYKQDWFVVEQFKVLCSEEAAFIDKAKFNECVQQGIHCIENNNIDELRTVNFHLFQNRVGGAPDLDSTVFANIVES</sequence>
<dbReference type="InterPro" id="IPR043129">
    <property type="entry name" value="ATPase_NBD"/>
</dbReference>
<comment type="similarity">
    <text evidence="1">Belongs to the heat shock protein 70 family.</text>
</comment>
<dbReference type="Pfam" id="PF00012">
    <property type="entry name" value="HSP70"/>
    <property type="match status" value="1"/>
</dbReference>
<evidence type="ECO:0000256" key="3">
    <source>
        <dbReference type="ARBA" id="ARBA00022840"/>
    </source>
</evidence>
<evidence type="ECO:0000256" key="2">
    <source>
        <dbReference type="ARBA" id="ARBA00022741"/>
    </source>
</evidence>
<dbReference type="SUPFAM" id="SSF53067">
    <property type="entry name" value="Actin-like ATPase domain"/>
    <property type="match status" value="2"/>
</dbReference>
<dbReference type="EMBL" id="JBGOOL010000070">
    <property type="protein sequence ID" value="MEZ8055324.1"/>
    <property type="molecule type" value="Genomic_DNA"/>
</dbReference>
<proteinExistence type="inferred from homology"/>
<dbReference type="Proteomes" id="UP001569175">
    <property type="component" value="Unassembled WGS sequence"/>
</dbReference>
<name>A0ABV4KVQ3_9VIBR</name>
<dbReference type="RefSeq" id="WP_076655963.1">
    <property type="nucleotide sequence ID" value="NZ_JBFRME010000237.1"/>
</dbReference>
<dbReference type="Gene3D" id="3.30.420.40">
    <property type="match status" value="2"/>
</dbReference>
<evidence type="ECO:0000256" key="1">
    <source>
        <dbReference type="ARBA" id="ARBA00007381"/>
    </source>
</evidence>